<protein>
    <submittedName>
        <fullName evidence="1">Uncharacterized protein</fullName>
    </submittedName>
</protein>
<proteinExistence type="predicted"/>
<gene>
    <name evidence="1" type="ORF">C5167_049699</name>
</gene>
<reference evidence="1 2" key="1">
    <citation type="journal article" date="2018" name="Science">
        <title>The opium poppy genome and morphinan production.</title>
        <authorList>
            <person name="Guo L."/>
            <person name="Winzer T."/>
            <person name="Yang X."/>
            <person name="Li Y."/>
            <person name="Ning Z."/>
            <person name="He Z."/>
            <person name="Teodor R."/>
            <person name="Lu Y."/>
            <person name="Bowser T.A."/>
            <person name="Graham I.A."/>
            <person name="Ye K."/>
        </authorList>
    </citation>
    <scope>NUCLEOTIDE SEQUENCE [LARGE SCALE GENOMIC DNA]</scope>
    <source>
        <strain evidence="2">cv. HN1</strain>
        <tissue evidence="1">Leaves</tissue>
    </source>
</reference>
<dbReference type="Proteomes" id="UP000316621">
    <property type="component" value="Chromosome 8"/>
</dbReference>
<evidence type="ECO:0000313" key="2">
    <source>
        <dbReference type="Proteomes" id="UP000316621"/>
    </source>
</evidence>
<name>A0A4Y7KMY1_PAPSO</name>
<dbReference type="EMBL" id="CM010722">
    <property type="protein sequence ID" value="RZC74216.1"/>
    <property type="molecule type" value="Genomic_DNA"/>
</dbReference>
<dbReference type="AlphaFoldDB" id="A0A4Y7KMY1"/>
<sequence length="67" mass="7365">MLKLLLVLIQDSEGKGSCVELAGMGVGIWMSWSYLTVQLRMECRTVGVGNEEHEMMFGLKVNDGSGE</sequence>
<keyword evidence="2" id="KW-1185">Reference proteome</keyword>
<accession>A0A4Y7KMY1</accession>
<organism evidence="1 2">
    <name type="scientific">Papaver somniferum</name>
    <name type="common">Opium poppy</name>
    <dbReference type="NCBI Taxonomy" id="3469"/>
    <lineage>
        <taxon>Eukaryota</taxon>
        <taxon>Viridiplantae</taxon>
        <taxon>Streptophyta</taxon>
        <taxon>Embryophyta</taxon>
        <taxon>Tracheophyta</taxon>
        <taxon>Spermatophyta</taxon>
        <taxon>Magnoliopsida</taxon>
        <taxon>Ranunculales</taxon>
        <taxon>Papaveraceae</taxon>
        <taxon>Papaveroideae</taxon>
        <taxon>Papaver</taxon>
    </lineage>
</organism>
<feature type="non-terminal residue" evidence="1">
    <location>
        <position position="67"/>
    </location>
</feature>
<evidence type="ECO:0000313" key="1">
    <source>
        <dbReference type="EMBL" id="RZC74216.1"/>
    </source>
</evidence>
<dbReference type="Gramene" id="RZC74216">
    <property type="protein sequence ID" value="RZC74216"/>
    <property type="gene ID" value="C5167_049699"/>
</dbReference>